<protein>
    <submittedName>
        <fullName evidence="2">Uncharacterized protein</fullName>
    </submittedName>
</protein>
<evidence type="ECO:0000313" key="4">
    <source>
        <dbReference type="Proteomes" id="UP000251120"/>
    </source>
</evidence>
<dbReference type="AlphaFoldDB" id="A0A2Z4XXR0"/>
<sequence>MKKTTITLLLSLAFFSLYGSENSNEEPPLIEKVKIKNDMGAMNSRFEIKFAGVKKEIKSNKSVTIYNSENNTPSACQENRYNEFTCEVTMYYDGIPKKFKFEPTKEVYKISSLIESES</sequence>
<accession>A0A2Z4XXR0</accession>
<proteinExistence type="predicted"/>
<dbReference type="KEGG" id="fad:CDH04_01555"/>
<reference evidence="3 5" key="2">
    <citation type="submission" date="2019-08" db="EMBL/GenBank/DDBJ databases">
        <title>Complete genome sequences of Francisella adeliensis (FSC1325 and FSC1326).</title>
        <authorList>
            <person name="Ohrman C."/>
            <person name="Uneklint I."/>
            <person name="Vallesi A."/>
            <person name="Karlsson L."/>
            <person name="Sjodin A."/>
        </authorList>
    </citation>
    <scope>NUCLEOTIDE SEQUENCE [LARGE SCALE GENOMIC DNA]</scope>
    <source>
        <strain evidence="3 5">FSC1325</strain>
    </source>
</reference>
<reference evidence="2 4" key="1">
    <citation type="submission" date="2017-06" db="EMBL/GenBank/DDBJ databases">
        <title>Complete genome of Francisella adeliensis.</title>
        <authorList>
            <person name="Vallesi A."/>
            <person name="Sjodin A."/>
        </authorList>
    </citation>
    <scope>NUCLEOTIDE SEQUENCE [LARGE SCALE GENOMIC DNA]</scope>
    <source>
        <strain evidence="2 4">FDC440</strain>
    </source>
</reference>
<dbReference type="Proteomes" id="UP000681131">
    <property type="component" value="Chromosome"/>
</dbReference>
<dbReference type="EMBL" id="CP021781">
    <property type="protein sequence ID" value="AXA33185.1"/>
    <property type="molecule type" value="Genomic_DNA"/>
</dbReference>
<organism evidence="2 4">
    <name type="scientific">Francisella adeliensis</name>
    <dbReference type="NCBI Taxonomy" id="2007306"/>
    <lineage>
        <taxon>Bacteria</taxon>
        <taxon>Pseudomonadati</taxon>
        <taxon>Pseudomonadota</taxon>
        <taxon>Gammaproteobacteria</taxon>
        <taxon>Thiotrichales</taxon>
        <taxon>Francisellaceae</taxon>
        <taxon>Francisella</taxon>
    </lineage>
</organism>
<evidence type="ECO:0000313" key="5">
    <source>
        <dbReference type="Proteomes" id="UP000681131"/>
    </source>
</evidence>
<evidence type="ECO:0000256" key="1">
    <source>
        <dbReference type="SAM" id="SignalP"/>
    </source>
</evidence>
<keyword evidence="5" id="KW-1185">Reference proteome</keyword>
<dbReference type="Proteomes" id="UP000251120">
    <property type="component" value="Chromosome"/>
</dbReference>
<dbReference type="RefSeq" id="WP_112869358.1">
    <property type="nucleotide sequence ID" value="NZ_CP021781.1"/>
</dbReference>
<evidence type="ECO:0000313" key="2">
    <source>
        <dbReference type="EMBL" id="AXA33185.1"/>
    </source>
</evidence>
<name>A0A2Z4XXR0_9GAMM</name>
<dbReference type="EMBL" id="CP043424">
    <property type="protein sequence ID" value="QIW11413.1"/>
    <property type="molecule type" value="Genomic_DNA"/>
</dbReference>
<feature type="chain" id="PRO_5016347950" evidence="1">
    <location>
        <begin position="20"/>
        <end position="118"/>
    </location>
</feature>
<evidence type="ECO:0000313" key="3">
    <source>
        <dbReference type="EMBL" id="QIW11413.1"/>
    </source>
</evidence>
<keyword evidence="1" id="KW-0732">Signal</keyword>
<feature type="signal peptide" evidence="1">
    <location>
        <begin position="1"/>
        <end position="19"/>
    </location>
</feature>
<gene>
    <name evidence="2" type="ORF">CDH04_01555</name>
    <name evidence="3" type="ORF">FZC43_01560</name>
</gene>